<dbReference type="AlphaFoldDB" id="A0A1L9NVC6"/>
<sequence>METIVPKRKGQSIIREVVEGVLPFVGMQYFRRIFWRLATDLTRWNREYSLELLNGINADSEADLSVKVFSLIAHKENSEQFNELFGKVDDFELLRYRLYSLGKVFEKPKRVVETLNNHQRRVEWQLHRIYRARNSVVHSGQSPGFTSVLVVNAHDYFDQVFELSNELSSGPKGMRDYTSCFDYAEWLFKQYHVELKRTTEFNIGNTSSVIWKRHDVLSKADFF</sequence>
<dbReference type="RefSeq" id="WP_139292120.1">
    <property type="nucleotide sequence ID" value="NZ_MLCB01000150.1"/>
</dbReference>
<reference evidence="1 2" key="1">
    <citation type="submission" date="2016-10" db="EMBL/GenBank/DDBJ databases">
        <title>Genome sequence of Planktotalea frisia SH6-1.</title>
        <authorList>
            <person name="Poehlein A."/>
            <person name="Bakenhus I."/>
            <person name="Voget S."/>
            <person name="Brinkhoff T."/>
            <person name="Simon M."/>
        </authorList>
    </citation>
    <scope>NUCLEOTIDE SEQUENCE [LARGE SCALE GENOMIC DNA]</scope>
    <source>
        <strain evidence="1 2">SH6-1</strain>
    </source>
</reference>
<gene>
    <name evidence="1" type="ORF">PFRI_25050</name>
</gene>
<comment type="caution">
    <text evidence="1">The sequence shown here is derived from an EMBL/GenBank/DDBJ whole genome shotgun (WGS) entry which is preliminary data.</text>
</comment>
<dbReference type="OrthoDB" id="6626310at2"/>
<proteinExistence type="predicted"/>
<evidence type="ECO:0000313" key="2">
    <source>
        <dbReference type="Proteomes" id="UP000184514"/>
    </source>
</evidence>
<dbReference type="EMBL" id="MLCB01000150">
    <property type="protein sequence ID" value="OJI93246.1"/>
    <property type="molecule type" value="Genomic_DNA"/>
</dbReference>
<accession>A0A1L9NVC6</accession>
<evidence type="ECO:0008006" key="3">
    <source>
        <dbReference type="Google" id="ProtNLM"/>
    </source>
</evidence>
<organism evidence="1 2">
    <name type="scientific">Planktotalea frisia</name>
    <dbReference type="NCBI Taxonomy" id="696762"/>
    <lineage>
        <taxon>Bacteria</taxon>
        <taxon>Pseudomonadati</taxon>
        <taxon>Pseudomonadota</taxon>
        <taxon>Alphaproteobacteria</taxon>
        <taxon>Rhodobacterales</taxon>
        <taxon>Paracoccaceae</taxon>
        <taxon>Planktotalea</taxon>
    </lineage>
</organism>
<dbReference type="Proteomes" id="UP000184514">
    <property type="component" value="Unassembled WGS sequence"/>
</dbReference>
<keyword evidence="2" id="KW-1185">Reference proteome</keyword>
<name>A0A1L9NVC6_9RHOB</name>
<evidence type="ECO:0000313" key="1">
    <source>
        <dbReference type="EMBL" id="OJI93246.1"/>
    </source>
</evidence>
<protein>
    <recommendedName>
        <fullName evidence="3">Apea-like HEPN domain-containing protein</fullName>
    </recommendedName>
</protein>